<organism evidence="4 5">
    <name type="scientific">Ophiobolus disseminans</name>
    <dbReference type="NCBI Taxonomy" id="1469910"/>
    <lineage>
        <taxon>Eukaryota</taxon>
        <taxon>Fungi</taxon>
        <taxon>Dikarya</taxon>
        <taxon>Ascomycota</taxon>
        <taxon>Pezizomycotina</taxon>
        <taxon>Dothideomycetes</taxon>
        <taxon>Pleosporomycetidae</taxon>
        <taxon>Pleosporales</taxon>
        <taxon>Pleosporineae</taxon>
        <taxon>Phaeosphaeriaceae</taxon>
        <taxon>Ophiobolus</taxon>
    </lineage>
</organism>
<proteinExistence type="predicted"/>
<keyword evidence="2" id="KW-0812">Transmembrane</keyword>
<feature type="chain" id="PRO_5025434304" description="Extracellular membrane protein CFEM domain-containing protein" evidence="3">
    <location>
        <begin position="17"/>
        <end position="458"/>
    </location>
</feature>
<evidence type="ECO:0000256" key="2">
    <source>
        <dbReference type="SAM" id="Phobius"/>
    </source>
</evidence>
<evidence type="ECO:0008006" key="6">
    <source>
        <dbReference type="Google" id="ProtNLM"/>
    </source>
</evidence>
<evidence type="ECO:0000256" key="3">
    <source>
        <dbReference type="SAM" id="SignalP"/>
    </source>
</evidence>
<feature type="compositionally biased region" description="Polar residues" evidence="1">
    <location>
        <begin position="174"/>
        <end position="191"/>
    </location>
</feature>
<feature type="compositionally biased region" description="Polar residues" evidence="1">
    <location>
        <begin position="392"/>
        <end position="404"/>
    </location>
</feature>
<dbReference type="EMBL" id="MU006236">
    <property type="protein sequence ID" value="KAF2821609.1"/>
    <property type="molecule type" value="Genomic_DNA"/>
</dbReference>
<evidence type="ECO:0000313" key="5">
    <source>
        <dbReference type="Proteomes" id="UP000799424"/>
    </source>
</evidence>
<keyword evidence="5" id="KW-1185">Reference proteome</keyword>
<feature type="region of interest" description="Disordered" evidence="1">
    <location>
        <begin position="391"/>
        <end position="417"/>
    </location>
</feature>
<feature type="region of interest" description="Disordered" evidence="1">
    <location>
        <begin position="320"/>
        <end position="348"/>
    </location>
</feature>
<sequence length="458" mass="48603">MLFSIFLLFGVVVAQSSQIGDQEYWCRNAIPAPGLPQCTRRCLDGKFFDATCAVTLGGFCQLEGIIDDFFDSFGICILARCSENKDRYDFMSAFKKDCEGKSYGPIKKSDVGQDWARYLDAVPTSSGKPSSKAVSSTQSTFATSGSTAPAPSSAVIATVSPPTSVSTVTEGREQPQTTKAGPLPRQSQPDVQPITSVVTETEANGVTHIHTIETTPAVVPTSSPSAKHAEPQKNTATIAGAAAGGAVFLAASIAAIFFLLRRRKRSRAHASTPPSWDPSAGGHAKATLPDLESHSAVGSGAQMANDKGELHNESTIPDRYATMTNPHAQNRNRNSGVPPVPLKYHHTQTQHSDMQQQHANIQHQPQILQPEMRFTNSPYPELESRSLPPISPSTTLHTMSSWHSPSPPAHGVGSPVSELGATTPIVRLNGGDIGDHGGAVELGNGGGGYGVVDMVWRS</sequence>
<protein>
    <recommendedName>
        <fullName evidence="6">Extracellular membrane protein CFEM domain-containing protein</fullName>
    </recommendedName>
</protein>
<keyword evidence="2" id="KW-0472">Membrane</keyword>
<evidence type="ECO:0000313" key="4">
    <source>
        <dbReference type="EMBL" id="KAF2821609.1"/>
    </source>
</evidence>
<feature type="compositionally biased region" description="Low complexity" evidence="1">
    <location>
        <begin position="141"/>
        <end position="169"/>
    </location>
</feature>
<dbReference type="Proteomes" id="UP000799424">
    <property type="component" value="Unassembled WGS sequence"/>
</dbReference>
<dbReference type="AlphaFoldDB" id="A0A6A6ZLR6"/>
<feature type="transmembrane region" description="Helical" evidence="2">
    <location>
        <begin position="238"/>
        <end position="260"/>
    </location>
</feature>
<keyword evidence="2" id="KW-1133">Transmembrane helix</keyword>
<feature type="compositionally biased region" description="Polar residues" evidence="1">
    <location>
        <begin position="322"/>
        <end position="335"/>
    </location>
</feature>
<accession>A0A6A6ZLR6</accession>
<feature type="region of interest" description="Disordered" evidence="1">
    <location>
        <begin position="141"/>
        <end position="191"/>
    </location>
</feature>
<gene>
    <name evidence="4" type="ORF">CC86DRAFT_410700</name>
</gene>
<keyword evidence="3" id="KW-0732">Signal</keyword>
<feature type="signal peptide" evidence="3">
    <location>
        <begin position="1"/>
        <end position="16"/>
    </location>
</feature>
<evidence type="ECO:0000256" key="1">
    <source>
        <dbReference type="SAM" id="MobiDB-lite"/>
    </source>
</evidence>
<name>A0A6A6ZLR6_9PLEO</name>
<reference evidence="4" key="1">
    <citation type="journal article" date="2020" name="Stud. Mycol.">
        <title>101 Dothideomycetes genomes: a test case for predicting lifestyles and emergence of pathogens.</title>
        <authorList>
            <person name="Haridas S."/>
            <person name="Albert R."/>
            <person name="Binder M."/>
            <person name="Bloem J."/>
            <person name="Labutti K."/>
            <person name="Salamov A."/>
            <person name="Andreopoulos B."/>
            <person name="Baker S."/>
            <person name="Barry K."/>
            <person name="Bills G."/>
            <person name="Bluhm B."/>
            <person name="Cannon C."/>
            <person name="Castanera R."/>
            <person name="Culley D."/>
            <person name="Daum C."/>
            <person name="Ezra D."/>
            <person name="Gonzalez J."/>
            <person name="Henrissat B."/>
            <person name="Kuo A."/>
            <person name="Liang C."/>
            <person name="Lipzen A."/>
            <person name="Lutzoni F."/>
            <person name="Magnuson J."/>
            <person name="Mondo S."/>
            <person name="Nolan M."/>
            <person name="Ohm R."/>
            <person name="Pangilinan J."/>
            <person name="Park H.-J."/>
            <person name="Ramirez L."/>
            <person name="Alfaro M."/>
            <person name="Sun H."/>
            <person name="Tritt A."/>
            <person name="Yoshinaga Y."/>
            <person name="Zwiers L.-H."/>
            <person name="Turgeon B."/>
            <person name="Goodwin S."/>
            <person name="Spatafora J."/>
            <person name="Crous P."/>
            <person name="Grigoriev I."/>
        </authorList>
    </citation>
    <scope>NUCLEOTIDE SEQUENCE</scope>
    <source>
        <strain evidence="4">CBS 113818</strain>
    </source>
</reference>